<dbReference type="PANTHER" id="PTHR33930:SF2">
    <property type="entry name" value="BLR3452 PROTEIN"/>
    <property type="match status" value="1"/>
</dbReference>
<dbReference type="SUPFAM" id="SSF69118">
    <property type="entry name" value="AhpD-like"/>
    <property type="match status" value="1"/>
</dbReference>
<accession>K2R6S5</accession>
<evidence type="ECO:0000313" key="3">
    <source>
        <dbReference type="EMBL" id="EKF86877.1"/>
    </source>
</evidence>
<comment type="caution">
    <text evidence="3">The sequence shown here is derived from an EMBL/GenBank/DDBJ whole genome shotgun (WGS) entry which is preliminary data.</text>
</comment>
<dbReference type="Proteomes" id="UP000007360">
    <property type="component" value="Unassembled WGS sequence"/>
</dbReference>
<keyword evidence="4" id="KW-1185">Reference proteome</keyword>
<dbReference type="OrthoDB" id="111898at2157"/>
<evidence type="ECO:0000259" key="2">
    <source>
        <dbReference type="Pfam" id="PF02627"/>
    </source>
</evidence>
<dbReference type="PANTHER" id="PTHR33930">
    <property type="entry name" value="ALKYL HYDROPEROXIDE REDUCTASE AHPD"/>
    <property type="match status" value="1"/>
</dbReference>
<feature type="domain" description="Carboxymuconolactone decarboxylase-like" evidence="2">
    <location>
        <begin position="16"/>
        <end position="97"/>
    </location>
</feature>
<organism evidence="3 4">
    <name type="scientific">Methanobacterium formicicum (strain DSM 3637 / PP1)</name>
    <dbReference type="NCBI Taxonomy" id="1204725"/>
    <lineage>
        <taxon>Archaea</taxon>
        <taxon>Methanobacteriati</taxon>
        <taxon>Methanobacteriota</taxon>
        <taxon>Methanomada group</taxon>
        <taxon>Methanobacteria</taxon>
        <taxon>Methanobacteriales</taxon>
        <taxon>Methanobacteriaceae</taxon>
        <taxon>Methanobacterium</taxon>
    </lineage>
</organism>
<feature type="region of interest" description="Disordered" evidence="1">
    <location>
        <begin position="104"/>
        <end position="136"/>
    </location>
</feature>
<proteinExistence type="predicted"/>
<name>K2R6S5_METFP</name>
<dbReference type="EMBL" id="AMPO01000001">
    <property type="protein sequence ID" value="EKF86877.1"/>
    <property type="molecule type" value="Genomic_DNA"/>
</dbReference>
<dbReference type="InterPro" id="IPR004675">
    <property type="entry name" value="AhpD_core"/>
</dbReference>
<reference evidence="3 4" key="1">
    <citation type="journal article" date="2012" name="J. Bacteriol.">
        <title>Draft genome sequence of Methanobacterium formicicum DSM 3637, an archaebacterium isolated from the methane producer amoeba Pelomyxa palustris.</title>
        <authorList>
            <person name="Gutierrez G."/>
        </authorList>
    </citation>
    <scope>NUCLEOTIDE SEQUENCE [LARGE SCALE GENOMIC DNA]</scope>
    <source>
        <strain evidence="4">DSM 3637 / PP1</strain>
    </source>
</reference>
<dbReference type="GO" id="GO:0051920">
    <property type="term" value="F:peroxiredoxin activity"/>
    <property type="evidence" value="ECO:0007669"/>
    <property type="project" value="InterPro"/>
</dbReference>
<feature type="compositionally biased region" description="Basic and acidic residues" evidence="1">
    <location>
        <begin position="110"/>
        <end position="136"/>
    </location>
</feature>
<sequence length="149" mass="16399">MEQKTPNRFTEALGEEVDDAFKKLASEILKDGALTLKEKSLIALACAVAVKCEPCTRAHKKQALKTGATQKEIMEAAAVAGLVRMGSGFNTAYALLDDDETGKKLVFKPPTRDENKHEEMGDESKPEGSKIQRKPDGYLNSILERKFVE</sequence>
<dbReference type="Pfam" id="PF02627">
    <property type="entry name" value="CMD"/>
    <property type="match status" value="1"/>
</dbReference>
<dbReference type="PATRIC" id="fig|1204725.3.peg.256"/>
<dbReference type="InterPro" id="IPR029032">
    <property type="entry name" value="AhpD-like"/>
</dbReference>
<dbReference type="InterPro" id="IPR003779">
    <property type="entry name" value="CMD-like"/>
</dbReference>
<dbReference type="NCBIfam" id="TIGR00778">
    <property type="entry name" value="ahpD_dom"/>
    <property type="match status" value="1"/>
</dbReference>
<protein>
    <submittedName>
        <fullName evidence="3">Alkylhydroperoxidase</fullName>
    </submittedName>
</protein>
<dbReference type="RefSeq" id="WP_004029449.1">
    <property type="nucleotide sequence ID" value="NZ_AMPO01000001.1"/>
</dbReference>
<gene>
    <name evidence="3" type="ORF">A994_01285</name>
</gene>
<dbReference type="Gene3D" id="1.20.1290.10">
    <property type="entry name" value="AhpD-like"/>
    <property type="match status" value="1"/>
</dbReference>
<evidence type="ECO:0000256" key="1">
    <source>
        <dbReference type="SAM" id="MobiDB-lite"/>
    </source>
</evidence>
<evidence type="ECO:0000313" key="4">
    <source>
        <dbReference type="Proteomes" id="UP000007360"/>
    </source>
</evidence>
<dbReference type="AlphaFoldDB" id="K2R6S5"/>